<sequence length="237" mass="26481">WRAPPAKVIGAVEEMGIQVTHVYGLTEVYGPVTVCAWHAAWDAQPLHERARIKSRQGVRYPTLEGLMVADPQTLEPVARDGNTLGEIFMRGNTVMKGYLKNPEATAEAFRGGWFHTGDLAVWHADGYVEIKDRLKDIIISGGENISTIEVEDTLYRHPAVLEAAVVARPDEKWGETPCAYITLKTGMEHTREAEIIAFCREHLAGFKLPRTVVFSELPKTSTGKIQKYLLRDWAKAL</sequence>
<evidence type="ECO:0000313" key="7">
    <source>
        <dbReference type="EMBL" id="NER64158.1"/>
    </source>
</evidence>
<dbReference type="InterPro" id="IPR000873">
    <property type="entry name" value="AMP-dep_synth/lig_dom"/>
</dbReference>
<feature type="non-terminal residue" evidence="7">
    <location>
        <position position="1"/>
    </location>
</feature>
<dbReference type="PANTHER" id="PTHR43859">
    <property type="entry name" value="ACYL-ACTIVATING ENZYME"/>
    <property type="match status" value="1"/>
</dbReference>
<dbReference type="AlphaFoldDB" id="A0A6B3NUS1"/>
<feature type="domain" description="AMP-binding enzyme C-terminal" evidence="6">
    <location>
        <begin position="149"/>
        <end position="224"/>
    </location>
</feature>
<dbReference type="FunFam" id="3.30.300.30:FF:000008">
    <property type="entry name" value="2,3-dihydroxybenzoate-AMP ligase"/>
    <property type="match status" value="1"/>
</dbReference>
<dbReference type="Pfam" id="PF13193">
    <property type="entry name" value="AMP-binding_C"/>
    <property type="match status" value="1"/>
</dbReference>
<name>A0A6B3NUS1_9PSED</name>
<evidence type="ECO:0000259" key="6">
    <source>
        <dbReference type="Pfam" id="PF13193"/>
    </source>
</evidence>
<dbReference type="InterPro" id="IPR045851">
    <property type="entry name" value="AMP-bd_C_sf"/>
</dbReference>
<reference evidence="7 8" key="1">
    <citation type="submission" date="2020-02" db="EMBL/GenBank/DDBJ databases">
        <title>Broccoli isolated Pseudomonas sp.</title>
        <authorList>
            <person name="Fujikawa T."/>
            <person name="Sawada H."/>
        </authorList>
    </citation>
    <scope>NUCLEOTIDE SEQUENCE [LARGE SCALE GENOMIC DNA]</scope>
    <source>
        <strain evidence="7 8">MAFF212427</strain>
    </source>
</reference>
<protein>
    <submittedName>
        <fullName evidence="7">AMP-binding protein</fullName>
    </submittedName>
</protein>
<dbReference type="Pfam" id="PF00501">
    <property type="entry name" value="AMP-binding"/>
    <property type="match status" value="1"/>
</dbReference>
<keyword evidence="2" id="KW-0436">Ligase</keyword>
<dbReference type="RefSeq" id="WP_163944203.1">
    <property type="nucleotide sequence ID" value="NZ_JAAHBU010000121.1"/>
</dbReference>
<evidence type="ECO:0000313" key="8">
    <source>
        <dbReference type="Proteomes" id="UP000482634"/>
    </source>
</evidence>
<dbReference type="InterPro" id="IPR025110">
    <property type="entry name" value="AMP-bd_C"/>
</dbReference>
<keyword evidence="8" id="KW-1185">Reference proteome</keyword>
<dbReference type="Gene3D" id="3.30.300.30">
    <property type="match status" value="1"/>
</dbReference>
<evidence type="ECO:0000256" key="1">
    <source>
        <dbReference type="ARBA" id="ARBA00006432"/>
    </source>
</evidence>
<comment type="similarity">
    <text evidence="1">Belongs to the ATP-dependent AMP-binding enzyme family.</text>
</comment>
<organism evidence="7 8">
    <name type="scientific">Pseudomonas brassicae</name>
    <dbReference type="NCBI Taxonomy" id="2708063"/>
    <lineage>
        <taxon>Bacteria</taxon>
        <taxon>Pseudomonadati</taxon>
        <taxon>Pseudomonadota</taxon>
        <taxon>Gammaproteobacteria</taxon>
        <taxon>Pseudomonadales</taxon>
        <taxon>Pseudomonadaceae</taxon>
        <taxon>Pseudomonas</taxon>
    </lineage>
</organism>
<dbReference type="Proteomes" id="UP000482634">
    <property type="component" value="Unassembled WGS sequence"/>
</dbReference>
<comment type="caution">
    <text evidence="7">The sequence shown here is derived from an EMBL/GenBank/DDBJ whole genome shotgun (WGS) entry which is preliminary data.</text>
</comment>
<dbReference type="EMBL" id="JAAHBU010000121">
    <property type="protein sequence ID" value="NER64158.1"/>
    <property type="molecule type" value="Genomic_DNA"/>
</dbReference>
<dbReference type="SUPFAM" id="SSF56801">
    <property type="entry name" value="Acetyl-CoA synthetase-like"/>
    <property type="match status" value="1"/>
</dbReference>
<evidence type="ECO:0000256" key="4">
    <source>
        <dbReference type="ARBA" id="ARBA00023098"/>
    </source>
</evidence>
<keyword evidence="3" id="KW-0276">Fatty acid metabolism</keyword>
<evidence type="ECO:0000256" key="2">
    <source>
        <dbReference type="ARBA" id="ARBA00022598"/>
    </source>
</evidence>
<gene>
    <name evidence="7" type="ORF">G3436_09980</name>
</gene>
<evidence type="ECO:0000259" key="5">
    <source>
        <dbReference type="Pfam" id="PF00501"/>
    </source>
</evidence>
<dbReference type="PANTHER" id="PTHR43859:SF4">
    <property type="entry name" value="BUTANOATE--COA LIGASE AAE1-RELATED"/>
    <property type="match status" value="1"/>
</dbReference>
<evidence type="ECO:0000256" key="3">
    <source>
        <dbReference type="ARBA" id="ARBA00022832"/>
    </source>
</evidence>
<feature type="domain" description="AMP-dependent synthetase/ligase" evidence="5">
    <location>
        <begin position="5"/>
        <end position="99"/>
    </location>
</feature>
<dbReference type="InterPro" id="IPR042099">
    <property type="entry name" value="ANL_N_sf"/>
</dbReference>
<keyword evidence="4" id="KW-0443">Lipid metabolism</keyword>
<dbReference type="GO" id="GO:0016874">
    <property type="term" value="F:ligase activity"/>
    <property type="evidence" value="ECO:0007669"/>
    <property type="project" value="UniProtKB-KW"/>
</dbReference>
<dbReference type="Gene3D" id="3.40.50.12780">
    <property type="entry name" value="N-terminal domain of ligase-like"/>
    <property type="match status" value="1"/>
</dbReference>
<dbReference type="GO" id="GO:0006631">
    <property type="term" value="P:fatty acid metabolic process"/>
    <property type="evidence" value="ECO:0007669"/>
    <property type="project" value="UniProtKB-KW"/>
</dbReference>
<accession>A0A6B3NUS1</accession>
<proteinExistence type="inferred from homology"/>